<gene>
    <name evidence="2" type="ORF">D0860_01862</name>
</gene>
<feature type="region of interest" description="Disordered" evidence="1">
    <location>
        <begin position="326"/>
        <end position="347"/>
    </location>
</feature>
<feature type="compositionally biased region" description="Polar residues" evidence="1">
    <location>
        <begin position="402"/>
        <end position="412"/>
    </location>
</feature>
<dbReference type="Proteomes" id="UP000280598">
    <property type="component" value="Unassembled WGS sequence"/>
</dbReference>
<comment type="caution">
    <text evidence="2">The sequence shown here is derived from an EMBL/GenBank/DDBJ whole genome shotgun (WGS) entry which is preliminary data.</text>
</comment>
<proteinExistence type="predicted"/>
<protein>
    <submittedName>
        <fullName evidence="2">Uncharacterized protein</fullName>
    </submittedName>
</protein>
<sequence length="448" mass="48596">MQYNTVSAYIARNKTEQFLMDAGADPTAVITINRPSGKNGDMPTSPLRAEAPAFQVNSQSASECVPGLTPVKNVNSASDTNGKAKDSKKTIPGDDYAAAKIKTSVTPATSASVNQLKKLVGTQVAEEILGKWDPSNPDLKITMPVWTQPMYKGSDRAALHKVIEKMYEGRLYRKFDFGTKIMKIALKKGIEGRLPADRIKASDQPGKGTSPKQNATRVQQTTGRTQPTNSRALPTSRVRDLGTMNPAWSGFLISEHGRLESLNTHQMALASDEARWAETKAENERLWAECNARIKAQREADLINQPVHVETCKNDATVPETNKTEVANQSAEKPVNAVWPPKPNVLPPHLRVRASAPSSTVHDDKTKSSDITTAVTAAKSKASDSVPNCVFIKREVKKDVKSSSSNAKGQSPDSKRSCSPPHVRYALAQAAAAKAAKQEFVAAKLPFM</sequence>
<feature type="region of interest" description="Disordered" evidence="1">
    <location>
        <begin position="199"/>
        <end position="236"/>
    </location>
</feature>
<dbReference type="AlphaFoldDB" id="A0A3M7HPG3"/>
<evidence type="ECO:0000313" key="3">
    <source>
        <dbReference type="Proteomes" id="UP000280598"/>
    </source>
</evidence>
<feature type="compositionally biased region" description="Polar residues" evidence="1">
    <location>
        <begin position="210"/>
        <end position="233"/>
    </location>
</feature>
<name>A0A3M7HPG3_HORWE</name>
<dbReference type="VEuPathDB" id="FungiDB:BTJ68_14631"/>
<organism evidence="2 3">
    <name type="scientific">Hortaea werneckii</name>
    <name type="common">Black yeast</name>
    <name type="synonym">Cladosporium werneckii</name>
    <dbReference type="NCBI Taxonomy" id="91943"/>
    <lineage>
        <taxon>Eukaryota</taxon>
        <taxon>Fungi</taxon>
        <taxon>Dikarya</taxon>
        <taxon>Ascomycota</taxon>
        <taxon>Pezizomycotina</taxon>
        <taxon>Dothideomycetes</taxon>
        <taxon>Dothideomycetidae</taxon>
        <taxon>Mycosphaerellales</taxon>
        <taxon>Teratosphaeriaceae</taxon>
        <taxon>Hortaea</taxon>
    </lineage>
</organism>
<evidence type="ECO:0000313" key="2">
    <source>
        <dbReference type="EMBL" id="RMZ15057.1"/>
    </source>
</evidence>
<reference evidence="2 3" key="1">
    <citation type="journal article" date="2018" name="BMC Genomics">
        <title>Genomic evidence for intraspecific hybridization in a clonal and extremely halotolerant yeast.</title>
        <authorList>
            <person name="Gostincar C."/>
            <person name="Stajich J.E."/>
            <person name="Zupancic J."/>
            <person name="Zalar P."/>
            <person name="Gunde-Cimerman N."/>
        </authorList>
    </citation>
    <scope>NUCLEOTIDE SEQUENCE [LARGE SCALE GENOMIC DNA]</scope>
    <source>
        <strain evidence="2 3">EXF-562</strain>
    </source>
</reference>
<accession>A0A3M7HPG3</accession>
<evidence type="ECO:0000256" key="1">
    <source>
        <dbReference type="SAM" id="MobiDB-lite"/>
    </source>
</evidence>
<feature type="region of interest" description="Disordered" evidence="1">
    <location>
        <begin position="400"/>
        <end position="421"/>
    </location>
</feature>
<dbReference type="EMBL" id="QWIS01000023">
    <property type="protein sequence ID" value="RMZ15057.1"/>
    <property type="molecule type" value="Genomic_DNA"/>
</dbReference>